<evidence type="ECO:0000256" key="1">
    <source>
        <dbReference type="ARBA" id="ARBA00001974"/>
    </source>
</evidence>
<proteinExistence type="inferred from homology"/>
<keyword evidence="5 10" id="KW-0560">Oxidoreductase</keyword>
<keyword evidence="3 10" id="KW-0285">Flavoprotein</keyword>
<evidence type="ECO:0000256" key="3">
    <source>
        <dbReference type="ARBA" id="ARBA00022630"/>
    </source>
</evidence>
<evidence type="ECO:0000313" key="16">
    <source>
        <dbReference type="EMBL" id="PLR10029.1"/>
    </source>
</evidence>
<dbReference type="InterPro" id="IPR046373">
    <property type="entry name" value="Acyl-CoA_Oxase/DH_mid-dom_sf"/>
</dbReference>
<dbReference type="OrthoDB" id="9807883at2"/>
<dbReference type="GO" id="GO:0016627">
    <property type="term" value="F:oxidoreductase activity, acting on the CH-CH group of donors"/>
    <property type="evidence" value="ECO:0007669"/>
    <property type="project" value="InterPro"/>
</dbReference>
<evidence type="ECO:0000259" key="12">
    <source>
        <dbReference type="Pfam" id="PF02770"/>
    </source>
</evidence>
<evidence type="ECO:0000256" key="8">
    <source>
        <dbReference type="ARBA" id="ARBA00066694"/>
    </source>
</evidence>
<comment type="function">
    <text evidence="7">Involved in the assimilation of dimethylsulphoniopropionate (DMSP), an important compound in the fixation of carbon in marine phytoplankton, by mediating the conversion of 3-(methylthio)propanoyl-CoA (MMPA-CoA) to 3-(methylthio)acryloyl-CoA (MTA-CoA).</text>
</comment>
<gene>
    <name evidence="15" type="ORF">C1707_08595</name>
    <name evidence="16" type="ORF">CFHF_18260</name>
</gene>
<dbReference type="SUPFAM" id="SSF56645">
    <property type="entry name" value="Acyl-CoA dehydrogenase NM domain-like"/>
    <property type="match status" value="1"/>
</dbReference>
<dbReference type="PANTHER" id="PTHR42803">
    <property type="entry name" value="ACYL-COA DEHYDROGENASE"/>
    <property type="match status" value="1"/>
</dbReference>
<evidence type="ECO:0000313" key="18">
    <source>
        <dbReference type="Proteomes" id="UP000281192"/>
    </source>
</evidence>
<dbReference type="InterPro" id="IPR037069">
    <property type="entry name" value="AcylCoA_DH/ox_N_sf"/>
</dbReference>
<dbReference type="EMBL" id="CP026100">
    <property type="protein sequence ID" value="AYV46309.1"/>
    <property type="molecule type" value="Genomic_DNA"/>
</dbReference>
<protein>
    <recommendedName>
        <fullName evidence="9">3-methylmercaptopropionyl-CoA dehydrogenase</fullName>
        <ecNumber evidence="8">1.3.99.41</ecNumber>
    </recommendedName>
</protein>
<evidence type="ECO:0000256" key="2">
    <source>
        <dbReference type="ARBA" id="ARBA00009347"/>
    </source>
</evidence>
<evidence type="ECO:0000256" key="10">
    <source>
        <dbReference type="RuleBase" id="RU362125"/>
    </source>
</evidence>
<evidence type="ECO:0000256" key="6">
    <source>
        <dbReference type="ARBA" id="ARBA00051388"/>
    </source>
</evidence>
<dbReference type="RefSeq" id="WP_101714416.1">
    <property type="nucleotide sequence ID" value="NZ_CP026100.1"/>
</dbReference>
<dbReference type="Gene3D" id="2.40.110.10">
    <property type="entry name" value="Butyryl-CoA Dehydrogenase, subunit A, domain 2"/>
    <property type="match status" value="1"/>
</dbReference>
<dbReference type="AlphaFoldDB" id="A0A2N5CQF9"/>
<dbReference type="InterPro" id="IPR052166">
    <property type="entry name" value="Diverse_Acyl-CoA_DH"/>
</dbReference>
<dbReference type="Proteomes" id="UP000234483">
    <property type="component" value="Unassembled WGS sequence"/>
</dbReference>
<dbReference type="InterPro" id="IPR009100">
    <property type="entry name" value="AcylCoA_DH/oxidase_NM_dom_sf"/>
</dbReference>
<organism evidence="16 17">
    <name type="scientific">Caulobacter flavus</name>
    <dbReference type="NCBI Taxonomy" id="1679497"/>
    <lineage>
        <taxon>Bacteria</taxon>
        <taxon>Pseudomonadati</taxon>
        <taxon>Pseudomonadota</taxon>
        <taxon>Alphaproteobacteria</taxon>
        <taxon>Caulobacterales</taxon>
        <taxon>Caulobacteraceae</taxon>
        <taxon>Caulobacter</taxon>
    </lineage>
</organism>
<evidence type="ECO:0000256" key="9">
    <source>
        <dbReference type="ARBA" id="ARBA00069043"/>
    </source>
</evidence>
<feature type="domain" description="Acetyl-CoA dehydrogenase-like C-terminal" evidence="14">
    <location>
        <begin position="468"/>
        <end position="593"/>
    </location>
</feature>
<sequence length="597" mass="63813">MTYQPPVRDHMFLLRDVLDIEQYGNLPAFADASIDVVEQIVEGAAQFTGEVLAPLNSVGDKTGCKLDPVTNTVTTPPGFKEAYKALCEGGWTGLGSDPAYGGQGLPHVVNLSFSEMSSSANMAFSMYPGLAHGAYSAIHTGGTDDQKQTYLPKMITGEWTGTMNLTEPHCGTDLGLLRTKAVPQADGSYKITGQKIWISAGEHDMSDNIVHLVLARIEGAPAGVKGISLFIVPKFFPNADGSVGARNEGAKCVGLEEKMGIHGNATCVMQYDDAEGYLIGEENSGLKLMFVMMNEARLGVGLQGVAQAEAANQAAVAFAKDRLQGRSLTGPKNADGPADPIIVHPDVRRLLLENKAIIEGGRAFLFWTALHGDLAHAHPDEAVRTKAEDYMGLLTPVLKGYLTDRGFQVCSNAVQVHGGSGFTEHFPVSQYLRDCRIALIYEGTNGVQALDLVGRKLAAKGGRGVMTFFQEIDQFVGENDGDAELKPFIDALAATKAQLQDGTMWLMQNGLQNPDNAGAASTDYMHLFGLTGLAYMWALMVKAANAKIAEGSTDPFFTTKVATARYFIERVLPDAGAHLAKLKTGSATLMALPAEAF</sequence>
<feature type="domain" description="Acyl-CoA dehydrogenase/oxidase C-terminal" evidence="11">
    <location>
        <begin position="283"/>
        <end position="452"/>
    </location>
</feature>
<comment type="catalytic activity">
    <reaction evidence="6">
        <text>3-(methylsulfanyl)propanoyl-CoA + oxidized [electron-transfer flavoprotein] + H(+) = 3-(methylsulfanyl)acryloyl-CoA + reduced [electron-transfer flavoprotein]</text>
        <dbReference type="Rhea" id="RHEA:52612"/>
        <dbReference type="Rhea" id="RHEA-COMP:10685"/>
        <dbReference type="Rhea" id="RHEA-COMP:10686"/>
        <dbReference type="ChEBI" id="CHEBI:15378"/>
        <dbReference type="ChEBI" id="CHEBI:57692"/>
        <dbReference type="ChEBI" id="CHEBI:58307"/>
        <dbReference type="ChEBI" id="CHEBI:82815"/>
        <dbReference type="ChEBI" id="CHEBI:84994"/>
        <dbReference type="EC" id="1.3.99.41"/>
    </reaction>
    <physiologicalReaction direction="left-to-right" evidence="6">
        <dbReference type="Rhea" id="RHEA:52613"/>
    </physiologicalReaction>
</comment>
<dbReference type="InterPro" id="IPR009075">
    <property type="entry name" value="AcylCo_DH/oxidase_C"/>
</dbReference>
<evidence type="ECO:0000313" key="17">
    <source>
        <dbReference type="Proteomes" id="UP000234483"/>
    </source>
</evidence>
<feature type="domain" description="Acyl-CoA oxidase/dehydrogenase middle" evidence="12">
    <location>
        <begin position="163"/>
        <end position="273"/>
    </location>
</feature>
<evidence type="ECO:0000313" key="15">
    <source>
        <dbReference type="EMBL" id="AYV46309.1"/>
    </source>
</evidence>
<dbReference type="Pfam" id="PF02770">
    <property type="entry name" value="Acyl-CoA_dh_M"/>
    <property type="match status" value="1"/>
</dbReference>
<evidence type="ECO:0000259" key="14">
    <source>
        <dbReference type="Pfam" id="PF12806"/>
    </source>
</evidence>
<dbReference type="InterPro" id="IPR036250">
    <property type="entry name" value="AcylCo_DH-like_C"/>
</dbReference>
<dbReference type="Pfam" id="PF00441">
    <property type="entry name" value="Acyl-CoA_dh_1"/>
    <property type="match status" value="1"/>
</dbReference>
<dbReference type="EMBL" id="PJRQ01000039">
    <property type="protein sequence ID" value="PLR10029.1"/>
    <property type="molecule type" value="Genomic_DNA"/>
</dbReference>
<keyword evidence="4 10" id="KW-0274">FAD</keyword>
<dbReference type="FunFam" id="2.40.110.10:FF:000031">
    <property type="entry name" value="Acyl-CoA dehydrogenase, putative"/>
    <property type="match status" value="1"/>
</dbReference>
<reference evidence="16 17" key="1">
    <citation type="submission" date="2017-12" db="EMBL/GenBank/DDBJ databases">
        <title>The genome sequence of Caulobacter flavus CGMCC1 15093.</title>
        <authorList>
            <person name="Gao J."/>
            <person name="Mao X."/>
            <person name="Sun J."/>
        </authorList>
    </citation>
    <scope>NUCLEOTIDE SEQUENCE [LARGE SCALE GENOMIC DNA]</scope>
    <source>
        <strain evidence="16 17">CGMCC1 15093</strain>
    </source>
</reference>
<comment type="cofactor">
    <cofactor evidence="1 10">
        <name>FAD</name>
        <dbReference type="ChEBI" id="CHEBI:57692"/>
    </cofactor>
</comment>
<evidence type="ECO:0000256" key="7">
    <source>
        <dbReference type="ARBA" id="ARBA00058683"/>
    </source>
</evidence>
<evidence type="ECO:0000259" key="11">
    <source>
        <dbReference type="Pfam" id="PF00441"/>
    </source>
</evidence>
<reference evidence="15 18" key="2">
    <citation type="submission" date="2018-01" db="EMBL/GenBank/DDBJ databases">
        <title>Complete genome sequence of Caulobacter flavus RHGG3.</title>
        <authorList>
            <person name="Yang E."/>
        </authorList>
    </citation>
    <scope>NUCLEOTIDE SEQUENCE [LARGE SCALE GENOMIC DNA]</scope>
    <source>
        <strain evidence="15 18">RHGG3</strain>
    </source>
</reference>
<dbReference type="KEGG" id="cfh:C1707_08595"/>
<comment type="similarity">
    <text evidence="2 10">Belongs to the acyl-CoA dehydrogenase family.</text>
</comment>
<dbReference type="PANTHER" id="PTHR42803:SF1">
    <property type="entry name" value="BROAD-SPECIFICITY LINEAR ACYL-COA DEHYDROGENASE FADE5"/>
    <property type="match status" value="1"/>
</dbReference>
<dbReference type="EC" id="1.3.99.41" evidence="8"/>
<dbReference type="Pfam" id="PF02771">
    <property type="entry name" value="Acyl-CoA_dh_N"/>
    <property type="match status" value="1"/>
</dbReference>
<evidence type="ECO:0000256" key="4">
    <source>
        <dbReference type="ARBA" id="ARBA00022827"/>
    </source>
</evidence>
<name>A0A2N5CQF9_9CAUL</name>
<dbReference type="InterPro" id="IPR025878">
    <property type="entry name" value="Acyl-CoA_dh-like_C_dom"/>
</dbReference>
<feature type="domain" description="Acyl-CoA dehydrogenase/oxidase N-terminal" evidence="13">
    <location>
        <begin position="80"/>
        <end position="158"/>
    </location>
</feature>
<dbReference type="InterPro" id="IPR013786">
    <property type="entry name" value="AcylCoA_DH/ox_N"/>
</dbReference>
<accession>A0A2N5CQF9</accession>
<dbReference type="GO" id="GO:0050660">
    <property type="term" value="F:flavin adenine dinucleotide binding"/>
    <property type="evidence" value="ECO:0007669"/>
    <property type="project" value="InterPro"/>
</dbReference>
<evidence type="ECO:0000259" key="13">
    <source>
        <dbReference type="Pfam" id="PF02771"/>
    </source>
</evidence>
<dbReference type="Gene3D" id="1.20.140.10">
    <property type="entry name" value="Butyryl-CoA Dehydrogenase, subunit A, domain 3"/>
    <property type="match status" value="1"/>
</dbReference>
<dbReference type="InterPro" id="IPR006091">
    <property type="entry name" value="Acyl-CoA_Oxase/DH_mid-dom"/>
</dbReference>
<dbReference type="Pfam" id="PF12806">
    <property type="entry name" value="Acyl-CoA_dh_C"/>
    <property type="match status" value="1"/>
</dbReference>
<dbReference type="Proteomes" id="UP000281192">
    <property type="component" value="Chromosome"/>
</dbReference>
<dbReference type="Gene3D" id="1.10.540.10">
    <property type="entry name" value="Acyl-CoA dehydrogenase/oxidase, N-terminal domain"/>
    <property type="match status" value="1"/>
</dbReference>
<keyword evidence="18" id="KW-1185">Reference proteome</keyword>
<evidence type="ECO:0000256" key="5">
    <source>
        <dbReference type="ARBA" id="ARBA00023002"/>
    </source>
</evidence>
<dbReference type="SUPFAM" id="SSF47203">
    <property type="entry name" value="Acyl-CoA dehydrogenase C-terminal domain-like"/>
    <property type="match status" value="1"/>
</dbReference>